<name>A0AAV6R0S9_SOLSE</name>
<comment type="caution">
    <text evidence="2">The sequence shown here is derived from an EMBL/GenBank/DDBJ whole genome shotgun (WGS) entry which is preliminary data.</text>
</comment>
<feature type="signal peptide" evidence="1">
    <location>
        <begin position="1"/>
        <end position="23"/>
    </location>
</feature>
<reference evidence="2 3" key="1">
    <citation type="journal article" date="2021" name="Sci. Rep.">
        <title>Chromosome anchoring in Senegalese sole (Solea senegalensis) reveals sex-associated markers and genome rearrangements in flatfish.</title>
        <authorList>
            <person name="Guerrero-Cozar I."/>
            <person name="Gomez-Garrido J."/>
            <person name="Berbel C."/>
            <person name="Martinez-Blanch J.F."/>
            <person name="Alioto T."/>
            <person name="Claros M.G."/>
            <person name="Gagnaire P.A."/>
            <person name="Manchado M."/>
        </authorList>
    </citation>
    <scope>NUCLEOTIDE SEQUENCE [LARGE SCALE GENOMIC DNA]</scope>
    <source>
        <strain evidence="2">Sse05_10M</strain>
    </source>
</reference>
<dbReference type="EMBL" id="JAGKHQ010000014">
    <property type="protein sequence ID" value="KAG7499154.1"/>
    <property type="molecule type" value="Genomic_DNA"/>
</dbReference>
<dbReference type="AlphaFoldDB" id="A0AAV6R0S9"/>
<dbReference type="Proteomes" id="UP000693946">
    <property type="component" value="Linkage Group LG21"/>
</dbReference>
<keyword evidence="2" id="KW-0675">Receptor</keyword>
<gene>
    <name evidence="2" type="ORF">JOB18_030409</name>
</gene>
<protein>
    <submittedName>
        <fullName evidence="2">Thyrotropin receptor-like</fullName>
    </submittedName>
</protein>
<proteinExistence type="predicted"/>
<accession>A0AAV6R0S9</accession>
<organism evidence="2 3">
    <name type="scientific">Solea senegalensis</name>
    <name type="common">Senegalese sole</name>
    <dbReference type="NCBI Taxonomy" id="28829"/>
    <lineage>
        <taxon>Eukaryota</taxon>
        <taxon>Metazoa</taxon>
        <taxon>Chordata</taxon>
        <taxon>Craniata</taxon>
        <taxon>Vertebrata</taxon>
        <taxon>Euteleostomi</taxon>
        <taxon>Actinopterygii</taxon>
        <taxon>Neopterygii</taxon>
        <taxon>Teleostei</taxon>
        <taxon>Neoteleostei</taxon>
        <taxon>Acanthomorphata</taxon>
        <taxon>Carangaria</taxon>
        <taxon>Pleuronectiformes</taxon>
        <taxon>Pleuronectoidei</taxon>
        <taxon>Soleidae</taxon>
        <taxon>Solea</taxon>
    </lineage>
</organism>
<sequence length="162" mass="18392">MKPDLNLLLFFVFSLVLVDVSLPVEPCPPRCQCDWDVHSVSCFGAEAVPVFPCSTQEVYISDDVSLRYLERHSFHNLSSVTHMYDLPNLKYLGIINTGLASFPELRHIHSRQEDFILEIVENAFIQVIPANSFTGISDHALTIASIDSDAYFNLMMRNAWKL</sequence>
<evidence type="ECO:0000313" key="2">
    <source>
        <dbReference type="EMBL" id="KAG7499154.1"/>
    </source>
</evidence>
<keyword evidence="1" id="KW-0732">Signal</keyword>
<feature type="chain" id="PRO_5043585739" evidence="1">
    <location>
        <begin position="24"/>
        <end position="162"/>
    </location>
</feature>
<evidence type="ECO:0000256" key="1">
    <source>
        <dbReference type="SAM" id="SignalP"/>
    </source>
</evidence>
<keyword evidence="3" id="KW-1185">Reference proteome</keyword>
<evidence type="ECO:0000313" key="3">
    <source>
        <dbReference type="Proteomes" id="UP000693946"/>
    </source>
</evidence>